<gene>
    <name evidence="3" type="ORF">URODEC1_LOCUS11984</name>
</gene>
<feature type="transmembrane region" description="Helical" evidence="2">
    <location>
        <begin position="198"/>
        <end position="217"/>
    </location>
</feature>
<feature type="transmembrane region" description="Helical" evidence="2">
    <location>
        <begin position="49"/>
        <end position="75"/>
    </location>
</feature>
<dbReference type="AlphaFoldDB" id="A0ABC8WBN9"/>
<evidence type="ECO:0000313" key="3">
    <source>
        <dbReference type="EMBL" id="CAL4906144.1"/>
    </source>
</evidence>
<dbReference type="Proteomes" id="UP001497457">
    <property type="component" value="Chromosome 12b"/>
</dbReference>
<keyword evidence="2" id="KW-1133">Transmembrane helix</keyword>
<evidence type="ECO:0000256" key="1">
    <source>
        <dbReference type="SAM" id="MobiDB-lite"/>
    </source>
</evidence>
<organism evidence="3 4">
    <name type="scientific">Urochloa decumbens</name>
    <dbReference type="NCBI Taxonomy" id="240449"/>
    <lineage>
        <taxon>Eukaryota</taxon>
        <taxon>Viridiplantae</taxon>
        <taxon>Streptophyta</taxon>
        <taxon>Embryophyta</taxon>
        <taxon>Tracheophyta</taxon>
        <taxon>Spermatophyta</taxon>
        <taxon>Magnoliopsida</taxon>
        <taxon>Liliopsida</taxon>
        <taxon>Poales</taxon>
        <taxon>Poaceae</taxon>
        <taxon>PACMAD clade</taxon>
        <taxon>Panicoideae</taxon>
        <taxon>Panicodae</taxon>
        <taxon>Paniceae</taxon>
        <taxon>Melinidinae</taxon>
        <taxon>Urochloa</taxon>
    </lineage>
</organism>
<evidence type="ECO:0000313" key="4">
    <source>
        <dbReference type="Proteomes" id="UP001497457"/>
    </source>
</evidence>
<evidence type="ECO:0000256" key="2">
    <source>
        <dbReference type="SAM" id="Phobius"/>
    </source>
</evidence>
<accession>A0ABC8WBN9</accession>
<feature type="compositionally biased region" description="Basic and acidic residues" evidence="1">
    <location>
        <begin position="27"/>
        <end position="39"/>
    </location>
</feature>
<protein>
    <submittedName>
        <fullName evidence="3">Uncharacterized protein</fullName>
    </submittedName>
</protein>
<keyword evidence="2" id="KW-0472">Membrane</keyword>
<feature type="region of interest" description="Disordered" evidence="1">
    <location>
        <begin position="1"/>
        <end position="39"/>
    </location>
</feature>
<feature type="transmembrane region" description="Helical" evidence="2">
    <location>
        <begin position="141"/>
        <end position="163"/>
    </location>
</feature>
<dbReference type="SUPFAM" id="SSF48371">
    <property type="entry name" value="ARM repeat"/>
    <property type="match status" value="1"/>
</dbReference>
<dbReference type="InterPro" id="IPR016024">
    <property type="entry name" value="ARM-type_fold"/>
</dbReference>
<keyword evidence="2" id="KW-0812">Transmembrane</keyword>
<proteinExistence type="predicted"/>
<name>A0ABC8WBN9_9POAL</name>
<keyword evidence="4" id="KW-1185">Reference proteome</keyword>
<sequence>MACGGREQRQTKTGCAGQPSGMPKRQNSHEHLQKPKSTRWKEEEINGHAMFLGCLLMAVRGLGFLMLTWISVVLLGGFVSNLGTVDFWALTMIALHQIIGVFSFFHQLKYRNIRSVSPNMFPCCGCDRDGREAFRSRMRKTFYWCPSFILVTIFVLVMAVGVAVFTAAYILGLVFIFTGGILVVFILLLVAAVVRYGLGFVAIWSMVRVLALRTLFFTSASHGPGMFGSNASQLPNLIPAVDAAYLLGVAQGAFLLYWRLCFRGHTRILKDVTSGLKLDSESKTVRRYWQETVAGCEKDLTFAAGRNLMTYAVELMLESKQSPDRFLSGIRILGTVIRQGHFSDDVDLPEELLGRLVLIKKLLTGSESFCHLIEKLLQMLGPKSTYGMEIRAHAARIVLLVAHEIHLEEHPRCIECVSSLLDTFEQHQNPPYGYQRRRELRDTPYEQGWCLEWYERSWIATERTSWEKKSAESGDEGDDDNNCDLQAEGYMEMVWLGLSILEKLAADENNCSVMISTSSLLPRKMAPLCFFNVIHLRQQRFGAFPLHQSLWRIAAASLAVMYRLAQAPGEDGKALRGYISGNKDSIRDIQEWIFNYYPSWPALETAMGLLTLLCMDASLDMQETTKQFIQFLLEIFAGSNGMEIRTLAGRKLALLSSQKPDVVLALDGILVSLKDIFLSYPRSTLGIVAVEIMDHLCEGNCTVDGECHRNMKDAMTAVMPQVLTELFRSDGLTGETTPTVIEQGGVEPRETEEAISIAPDDIENPIASQGNSQNGSSPSYQKMREAEQKENIEWKKALLSLSAMFFDKFASDDDQSLRSLLDEVALKLTQMAYANMQPTADSLRIMKLITKLFISLVRRGYVTEGMGSLVTSVTRASNEMLYLDGLLLCSGVEVGANRTFSTLCSLVKEAQKLVDSCNAREVSMVQDSSPRNN</sequence>
<feature type="transmembrane region" description="Helical" evidence="2">
    <location>
        <begin position="87"/>
        <end position="105"/>
    </location>
</feature>
<feature type="compositionally biased region" description="Basic and acidic residues" evidence="1">
    <location>
        <begin position="1"/>
        <end position="10"/>
    </location>
</feature>
<dbReference type="EMBL" id="OZ075122">
    <property type="protein sequence ID" value="CAL4906144.1"/>
    <property type="molecule type" value="Genomic_DNA"/>
</dbReference>
<dbReference type="PANTHER" id="PTHR33115:SF22">
    <property type="entry name" value="OS12G0449900 PROTEIN"/>
    <property type="match status" value="1"/>
</dbReference>
<feature type="compositionally biased region" description="Low complexity" evidence="1">
    <location>
        <begin position="768"/>
        <end position="777"/>
    </location>
</feature>
<feature type="region of interest" description="Disordered" evidence="1">
    <location>
        <begin position="760"/>
        <end position="786"/>
    </location>
</feature>
<reference evidence="3" key="1">
    <citation type="submission" date="2024-10" db="EMBL/GenBank/DDBJ databases">
        <authorList>
            <person name="Ryan C."/>
        </authorList>
    </citation>
    <scope>NUCLEOTIDE SEQUENCE [LARGE SCALE GENOMIC DNA]</scope>
</reference>
<dbReference type="PANTHER" id="PTHR33115">
    <property type="entry name" value="ARM REPEAT SUPERFAMILY PROTEIN"/>
    <property type="match status" value="1"/>
</dbReference>
<feature type="transmembrane region" description="Helical" evidence="2">
    <location>
        <begin position="169"/>
        <end position="191"/>
    </location>
</feature>